<dbReference type="InterPro" id="IPR002921">
    <property type="entry name" value="Fungal_lipase-type"/>
</dbReference>
<dbReference type="Gene3D" id="3.40.50.1820">
    <property type="entry name" value="alpha/beta hydrolase"/>
    <property type="match status" value="1"/>
</dbReference>
<reference evidence="4 5" key="1">
    <citation type="submission" date="2024-03" db="EMBL/GenBank/DDBJ databases">
        <title>The Acrasis kona genome and developmental transcriptomes reveal deep origins of eukaryotic multicellular pathways.</title>
        <authorList>
            <person name="Sheikh S."/>
            <person name="Fu C.-J."/>
            <person name="Brown M.W."/>
            <person name="Baldauf S.L."/>
        </authorList>
    </citation>
    <scope>NUCLEOTIDE SEQUENCE [LARGE SCALE GENOMIC DNA]</scope>
    <source>
        <strain evidence="4 5">ATCC MYA-3509</strain>
    </source>
</reference>
<keyword evidence="5" id="KW-1185">Reference proteome</keyword>
<dbReference type="InterPro" id="IPR029058">
    <property type="entry name" value="AB_hydrolase_fold"/>
</dbReference>
<accession>A0AAW2ZG72</accession>
<dbReference type="EMBL" id="JAOPGA020001434">
    <property type="protein sequence ID" value="KAL0488322.1"/>
    <property type="molecule type" value="Genomic_DNA"/>
</dbReference>
<dbReference type="Proteomes" id="UP001431209">
    <property type="component" value="Unassembled WGS sequence"/>
</dbReference>
<keyword evidence="2" id="KW-0732">Signal</keyword>
<evidence type="ECO:0000256" key="2">
    <source>
        <dbReference type="SAM" id="SignalP"/>
    </source>
</evidence>
<feature type="signal peptide" evidence="2">
    <location>
        <begin position="1"/>
        <end position="19"/>
    </location>
</feature>
<dbReference type="GO" id="GO:0006629">
    <property type="term" value="P:lipid metabolic process"/>
    <property type="evidence" value="ECO:0007669"/>
    <property type="project" value="InterPro"/>
</dbReference>
<comment type="caution">
    <text evidence="4">The sequence shown here is derived from an EMBL/GenBank/DDBJ whole genome shotgun (WGS) entry which is preliminary data.</text>
</comment>
<dbReference type="InterPro" id="IPR051218">
    <property type="entry name" value="Sec_MonoDiacylglyc_Lipase"/>
</dbReference>
<feature type="region of interest" description="Disordered" evidence="1">
    <location>
        <begin position="352"/>
        <end position="372"/>
    </location>
</feature>
<dbReference type="Pfam" id="PF01764">
    <property type="entry name" value="Lipase_3"/>
    <property type="match status" value="1"/>
</dbReference>
<evidence type="ECO:0000313" key="4">
    <source>
        <dbReference type="EMBL" id="KAL0488322.1"/>
    </source>
</evidence>
<name>A0AAW2ZG72_9EUKA</name>
<dbReference type="PANTHER" id="PTHR45856">
    <property type="entry name" value="ALPHA/BETA-HYDROLASES SUPERFAMILY PROTEIN"/>
    <property type="match status" value="1"/>
</dbReference>
<evidence type="ECO:0000256" key="1">
    <source>
        <dbReference type="SAM" id="MobiDB-lite"/>
    </source>
</evidence>
<protein>
    <submittedName>
        <fullName evidence="4">Lipase</fullName>
    </submittedName>
</protein>
<feature type="chain" id="PRO_5043397045" evidence="2">
    <location>
        <begin position="20"/>
        <end position="372"/>
    </location>
</feature>
<dbReference type="PANTHER" id="PTHR45856:SF24">
    <property type="entry name" value="FUNGAL LIPASE-LIKE DOMAIN-CONTAINING PROTEIN"/>
    <property type="match status" value="1"/>
</dbReference>
<proteinExistence type="predicted"/>
<organism evidence="4 5">
    <name type="scientific">Acrasis kona</name>
    <dbReference type="NCBI Taxonomy" id="1008807"/>
    <lineage>
        <taxon>Eukaryota</taxon>
        <taxon>Discoba</taxon>
        <taxon>Heterolobosea</taxon>
        <taxon>Tetramitia</taxon>
        <taxon>Eutetramitia</taxon>
        <taxon>Acrasidae</taxon>
        <taxon>Acrasis</taxon>
    </lineage>
</organism>
<dbReference type="SUPFAM" id="SSF53474">
    <property type="entry name" value="alpha/beta-Hydrolases"/>
    <property type="match status" value="1"/>
</dbReference>
<feature type="domain" description="Fungal lipase-type" evidence="3">
    <location>
        <begin position="165"/>
        <end position="288"/>
    </location>
</feature>
<evidence type="ECO:0000313" key="5">
    <source>
        <dbReference type="Proteomes" id="UP001431209"/>
    </source>
</evidence>
<sequence length="372" mass="40740">MRLLLLVVALLVLFAICHAQMDDKFLSALELEDEDLDIISHKETTTRTSLYARSKTVKNAVSCVGKYCGRAGSAVVGAVKKVATAVAFNNLVYCKPQATGIDYSGITELELKHMPIAYELAKSVYEYDPSKGLPKSLGALKFVLRNTEGKSGIVDVLESDDTLYIVGRGTQTLEDAVVDVKSIAAKQSVLGGKISKAFYDAAQKRSDDIDDLIDSAVDQGKVIIATGHSLGAVTSRIKLLMYAESRPGFENYENVYHIGFGTPAFGDQSSQDYIAKKYAKFHIIDVKDHMNGRVDVVTRTFGKATNHAKVVLHFHECPGTVINYLKRLNPLSLSEHVVSHFMTNYNLSNSGYRSKPAMPVPDHEGPTIDDLD</sequence>
<gene>
    <name evidence="4" type="ORF">AKO1_008770</name>
</gene>
<evidence type="ECO:0000259" key="3">
    <source>
        <dbReference type="Pfam" id="PF01764"/>
    </source>
</evidence>
<dbReference type="AlphaFoldDB" id="A0AAW2ZG72"/>